<dbReference type="InterPro" id="IPR045036">
    <property type="entry name" value="Spartin-like"/>
</dbReference>
<protein>
    <submittedName>
        <fullName evidence="1">Uncharacterized protein</fullName>
    </submittedName>
</protein>
<dbReference type="AlphaFoldDB" id="A0AAQ3L322"/>
<evidence type="ECO:0000313" key="1">
    <source>
        <dbReference type="EMBL" id="WOL19419.1"/>
    </source>
</evidence>
<dbReference type="EMBL" id="CP136898">
    <property type="protein sequence ID" value="WOL19419.1"/>
    <property type="molecule type" value="Genomic_DNA"/>
</dbReference>
<name>A0AAQ3L322_9LILI</name>
<evidence type="ECO:0000313" key="2">
    <source>
        <dbReference type="Proteomes" id="UP001327560"/>
    </source>
</evidence>
<keyword evidence="2" id="KW-1185">Reference proteome</keyword>
<accession>A0AAQ3L322</accession>
<gene>
    <name evidence="1" type="ORF">Cni_G28217</name>
</gene>
<organism evidence="1 2">
    <name type="scientific">Canna indica</name>
    <name type="common">Indian-shot</name>
    <dbReference type="NCBI Taxonomy" id="4628"/>
    <lineage>
        <taxon>Eukaryota</taxon>
        <taxon>Viridiplantae</taxon>
        <taxon>Streptophyta</taxon>
        <taxon>Embryophyta</taxon>
        <taxon>Tracheophyta</taxon>
        <taxon>Spermatophyta</taxon>
        <taxon>Magnoliopsida</taxon>
        <taxon>Liliopsida</taxon>
        <taxon>Zingiberales</taxon>
        <taxon>Cannaceae</taxon>
        <taxon>Canna</taxon>
    </lineage>
</organism>
<proteinExistence type="predicted"/>
<dbReference type="Proteomes" id="UP001327560">
    <property type="component" value="Chromosome 9"/>
</dbReference>
<dbReference type="GO" id="GO:0005886">
    <property type="term" value="C:plasma membrane"/>
    <property type="evidence" value="ECO:0007669"/>
    <property type="project" value="TreeGrafter"/>
</dbReference>
<dbReference type="PANTHER" id="PTHR21068">
    <property type="entry name" value="SPARTIN"/>
    <property type="match status" value="1"/>
</dbReference>
<dbReference type="PANTHER" id="PTHR21068:SF49">
    <property type="entry name" value="SENESCENCE DOMAIN-CONTAINING PROTEIN"/>
    <property type="match status" value="1"/>
</dbReference>
<sequence length="137" mass="15025">MASREAISKVRVGRTAEYRKGTDTELLVVSGGPTELLVLCGGDAVKGFRVGRLSLHMIRVKSSPVCMVSCMVGDHQWMLAKDSFVLRVAVRKYVFAMPGFCYGLALPASGADPDCRTLEEILMRFCSYRDLKGTEGK</sequence>
<reference evidence="1 2" key="1">
    <citation type="submission" date="2023-10" db="EMBL/GenBank/DDBJ databases">
        <title>Chromosome-scale genome assembly provides insights into flower coloration mechanisms of Canna indica.</title>
        <authorList>
            <person name="Li C."/>
        </authorList>
    </citation>
    <scope>NUCLEOTIDE SEQUENCE [LARGE SCALE GENOMIC DNA]</scope>
    <source>
        <tissue evidence="1">Flower</tissue>
    </source>
</reference>